<dbReference type="CDD" id="cd00143">
    <property type="entry name" value="PP2Cc"/>
    <property type="match status" value="1"/>
</dbReference>
<reference evidence="9 10" key="1">
    <citation type="submission" date="2023-11" db="EMBL/GenBank/DDBJ databases">
        <title>Paucibacter sp. nov., isolated from fresh soil in Korea.</title>
        <authorList>
            <person name="Le N.T.T."/>
        </authorList>
    </citation>
    <scope>NUCLEOTIDE SEQUENCE [LARGE SCALE GENOMIC DNA]</scope>
    <source>
        <strain evidence="9 10">R3-3</strain>
    </source>
</reference>
<accession>A0ABU5DCU6</accession>
<dbReference type="GO" id="GO:0016301">
    <property type="term" value="F:kinase activity"/>
    <property type="evidence" value="ECO:0007669"/>
    <property type="project" value="UniProtKB-KW"/>
</dbReference>
<organism evidence="9 10">
    <name type="scientific">Roseateles agri</name>
    <dbReference type="NCBI Taxonomy" id="3098619"/>
    <lineage>
        <taxon>Bacteria</taxon>
        <taxon>Pseudomonadati</taxon>
        <taxon>Pseudomonadota</taxon>
        <taxon>Betaproteobacteria</taxon>
        <taxon>Burkholderiales</taxon>
        <taxon>Sphaerotilaceae</taxon>
        <taxon>Roseateles</taxon>
    </lineage>
</organism>
<dbReference type="Pfam" id="PF13672">
    <property type="entry name" value="PP2C_2"/>
    <property type="match status" value="1"/>
</dbReference>
<protein>
    <submittedName>
        <fullName evidence="9">Bifunctional protein-serine/threonine kinase/phosphatase</fullName>
        <ecNumber evidence="9">2.7.11.-</ecNumber>
        <ecNumber evidence="9">3.1.3.-</ecNumber>
        <ecNumber evidence="9">3.1.3.16</ecNumber>
    </submittedName>
</protein>
<evidence type="ECO:0000256" key="3">
    <source>
        <dbReference type="ARBA" id="ARBA00022777"/>
    </source>
</evidence>
<keyword evidence="9" id="KW-0378">Hydrolase</keyword>
<dbReference type="CDD" id="cd14014">
    <property type="entry name" value="STKc_PknB_like"/>
    <property type="match status" value="1"/>
</dbReference>
<dbReference type="SMART" id="SM00332">
    <property type="entry name" value="PP2Cc"/>
    <property type="match status" value="1"/>
</dbReference>
<dbReference type="EC" id="3.1.3.-" evidence="9"/>
<evidence type="ECO:0000256" key="1">
    <source>
        <dbReference type="ARBA" id="ARBA00022679"/>
    </source>
</evidence>
<dbReference type="PROSITE" id="PS51746">
    <property type="entry name" value="PPM_2"/>
    <property type="match status" value="1"/>
</dbReference>
<keyword evidence="6" id="KW-1133">Transmembrane helix</keyword>
<dbReference type="Gene3D" id="1.10.510.10">
    <property type="entry name" value="Transferase(Phosphotransferase) domain 1"/>
    <property type="match status" value="1"/>
</dbReference>
<evidence type="ECO:0000256" key="6">
    <source>
        <dbReference type="SAM" id="Phobius"/>
    </source>
</evidence>
<feature type="region of interest" description="Disordered" evidence="5">
    <location>
        <begin position="1"/>
        <end position="22"/>
    </location>
</feature>
<dbReference type="Proteomes" id="UP001285263">
    <property type="component" value="Unassembled WGS sequence"/>
</dbReference>
<evidence type="ECO:0000313" key="9">
    <source>
        <dbReference type="EMBL" id="MDY0744111.1"/>
    </source>
</evidence>
<feature type="domain" description="PPM-type phosphatase" evidence="8">
    <location>
        <begin position="6"/>
        <end position="231"/>
    </location>
</feature>
<dbReference type="SUPFAM" id="SSF56112">
    <property type="entry name" value="Protein kinase-like (PK-like)"/>
    <property type="match status" value="1"/>
</dbReference>
<keyword evidence="10" id="KW-1185">Reference proteome</keyword>
<dbReference type="InterPro" id="IPR000719">
    <property type="entry name" value="Prot_kinase_dom"/>
</dbReference>
<evidence type="ECO:0000256" key="2">
    <source>
        <dbReference type="ARBA" id="ARBA00022741"/>
    </source>
</evidence>
<dbReference type="Pfam" id="PF00069">
    <property type="entry name" value="Pkinase"/>
    <property type="match status" value="1"/>
</dbReference>
<dbReference type="SMART" id="SM00220">
    <property type="entry name" value="S_TKc"/>
    <property type="match status" value="1"/>
</dbReference>
<evidence type="ECO:0000259" key="8">
    <source>
        <dbReference type="PROSITE" id="PS51746"/>
    </source>
</evidence>
<keyword evidence="4" id="KW-0067">ATP-binding</keyword>
<proteinExistence type="predicted"/>
<keyword evidence="6" id="KW-0812">Transmembrane</keyword>
<dbReference type="InterPro" id="IPR036457">
    <property type="entry name" value="PPM-type-like_dom_sf"/>
</dbReference>
<keyword evidence="2" id="KW-0547">Nucleotide-binding</keyword>
<gene>
    <name evidence="9" type="ORF">SNE35_06325</name>
</gene>
<comment type="caution">
    <text evidence="9">The sequence shown here is derived from an EMBL/GenBank/DDBJ whole genome shotgun (WGS) entry which is preliminary data.</text>
</comment>
<evidence type="ECO:0000256" key="4">
    <source>
        <dbReference type="ARBA" id="ARBA00022840"/>
    </source>
</evidence>
<dbReference type="PANTHER" id="PTHR43289:SF34">
    <property type="entry name" value="SERINE_THREONINE-PROTEIN KINASE YBDM-RELATED"/>
    <property type="match status" value="1"/>
</dbReference>
<dbReference type="EC" id="3.1.3.16" evidence="9"/>
<keyword evidence="3 9" id="KW-0418">Kinase</keyword>
<dbReference type="SUPFAM" id="SSF81606">
    <property type="entry name" value="PP2C-like"/>
    <property type="match status" value="1"/>
</dbReference>
<feature type="domain" description="Protein kinase" evidence="7">
    <location>
        <begin position="228"/>
        <end position="526"/>
    </location>
</feature>
<dbReference type="EMBL" id="JAXCLA010000002">
    <property type="protein sequence ID" value="MDY0744111.1"/>
    <property type="molecule type" value="Genomic_DNA"/>
</dbReference>
<dbReference type="GO" id="GO:0004722">
    <property type="term" value="F:protein serine/threonine phosphatase activity"/>
    <property type="evidence" value="ECO:0007669"/>
    <property type="project" value="UniProtKB-EC"/>
</dbReference>
<keyword evidence="1 9" id="KW-0808">Transferase</keyword>
<evidence type="ECO:0000259" key="7">
    <source>
        <dbReference type="PROSITE" id="PS50011"/>
    </source>
</evidence>
<evidence type="ECO:0000313" key="10">
    <source>
        <dbReference type="Proteomes" id="UP001285263"/>
    </source>
</evidence>
<sequence length="565" mass="61400">MNMDIATGQASAQGPRQRNEDFAAVQRPAAGEEKLGWIAALADGVSGDAPIAGGGRMAAQTTVLALMRDWHGIPADWDTPAALERLIGAQNLWLAAHNRRNAQAALTTLSAVVLRGQGFTLAQVGDSRIWLVRDNAILQLTQDHALPQRDFARLTRAVGLEDALHVDFLQGELRVGDRLLLTSDGVHGVLDARQLRDLATGDDPQAAAEALVASALAAGTHDNASALLLHVRGLAEAGFDDVRAAAERLPTPGELIIGSLFDGMTLTAKVADNGIHRLLQARQPDGRLVALKMLCTVRGTDPAERAMLAHEGWLGQRLAGVEGFVAVHPVDPDASHFYLSFDWQAGRTMEQMLGTRPPLPEVIEAARQLATALGRLHRLGVIHRDIKPGNLHRGEDGQWRILDLGVALSGREPAAQRELHAGTPSYINPEQWDEPPRPADAGSDLFALGVSLYQWLTGHLPYGEIEPWQRARYRRDPRAPSRLDARVPLWLDRLLLKAVALDPKLRFETAEELLLAIERGAARPLSPQAATPLAQRDPLALWQIGLAMSVLLNALLIVWLLFLPR</sequence>
<name>A0ABU5DCU6_9BURK</name>
<dbReference type="InterPro" id="IPR001932">
    <property type="entry name" value="PPM-type_phosphatase-like_dom"/>
</dbReference>
<dbReference type="PANTHER" id="PTHR43289">
    <property type="entry name" value="MITOGEN-ACTIVATED PROTEIN KINASE KINASE KINASE 20-RELATED"/>
    <property type="match status" value="1"/>
</dbReference>
<dbReference type="InterPro" id="IPR011009">
    <property type="entry name" value="Kinase-like_dom_sf"/>
</dbReference>
<dbReference type="Gene3D" id="3.60.40.10">
    <property type="entry name" value="PPM-type phosphatase domain"/>
    <property type="match status" value="1"/>
</dbReference>
<dbReference type="PROSITE" id="PS50011">
    <property type="entry name" value="PROTEIN_KINASE_DOM"/>
    <property type="match status" value="1"/>
</dbReference>
<dbReference type="SMART" id="SM00331">
    <property type="entry name" value="PP2C_SIG"/>
    <property type="match status" value="1"/>
</dbReference>
<dbReference type="RefSeq" id="WP_320422016.1">
    <property type="nucleotide sequence ID" value="NZ_JAXCLA010000002.1"/>
</dbReference>
<keyword evidence="6" id="KW-0472">Membrane</keyword>
<evidence type="ECO:0000256" key="5">
    <source>
        <dbReference type="SAM" id="MobiDB-lite"/>
    </source>
</evidence>
<dbReference type="EC" id="2.7.11.-" evidence="9"/>
<feature type="transmembrane region" description="Helical" evidence="6">
    <location>
        <begin position="540"/>
        <end position="563"/>
    </location>
</feature>